<evidence type="ECO:0000256" key="2">
    <source>
        <dbReference type="ARBA" id="ARBA00023125"/>
    </source>
</evidence>
<keyword evidence="9" id="KW-1185">Reference proteome</keyword>
<dbReference type="Pfam" id="PF00046">
    <property type="entry name" value="Homeodomain"/>
    <property type="match status" value="1"/>
</dbReference>
<keyword evidence="4 5" id="KW-0539">Nucleus</keyword>
<protein>
    <recommendedName>
        <fullName evidence="7">Homeobox domain-containing protein</fullName>
    </recommendedName>
</protein>
<comment type="caution">
    <text evidence="8">The sequence shown here is derived from an EMBL/GenBank/DDBJ whole genome shotgun (WGS) entry which is preliminary data.</text>
</comment>
<dbReference type="SMART" id="SM00389">
    <property type="entry name" value="HOX"/>
    <property type="match status" value="1"/>
</dbReference>
<dbReference type="InterPro" id="IPR017970">
    <property type="entry name" value="Homeobox_CS"/>
</dbReference>
<dbReference type="Proteomes" id="UP001608902">
    <property type="component" value="Unassembled WGS sequence"/>
</dbReference>
<feature type="DNA-binding region" description="Homeobox" evidence="5">
    <location>
        <begin position="100"/>
        <end position="159"/>
    </location>
</feature>
<dbReference type="InterPro" id="IPR009057">
    <property type="entry name" value="Homeodomain-like_sf"/>
</dbReference>
<evidence type="ECO:0000256" key="6">
    <source>
        <dbReference type="RuleBase" id="RU000682"/>
    </source>
</evidence>
<evidence type="ECO:0000256" key="1">
    <source>
        <dbReference type="ARBA" id="ARBA00004123"/>
    </source>
</evidence>
<dbReference type="SUPFAM" id="SSF46689">
    <property type="entry name" value="Homeodomain-like"/>
    <property type="match status" value="1"/>
</dbReference>
<reference evidence="8 9" key="1">
    <citation type="submission" date="2024-08" db="EMBL/GenBank/DDBJ databases">
        <title>Gnathostoma spinigerum genome.</title>
        <authorList>
            <person name="Gonzalez-Bertolin B."/>
            <person name="Monzon S."/>
            <person name="Zaballos A."/>
            <person name="Jimenez P."/>
            <person name="Dekumyoy P."/>
            <person name="Varona S."/>
            <person name="Cuesta I."/>
            <person name="Sumanam S."/>
            <person name="Adisakwattana P."/>
            <person name="Gasser R.B."/>
            <person name="Hernandez-Gonzalez A."/>
            <person name="Young N.D."/>
            <person name="Perteguer M.J."/>
        </authorList>
    </citation>
    <scope>NUCLEOTIDE SEQUENCE [LARGE SCALE GENOMIC DNA]</scope>
    <source>
        <strain evidence="8">AL3</strain>
        <tissue evidence="8">Liver</tissue>
    </source>
</reference>
<sequence>MNLHQSISPIDTNFFPESTVTIPEYQNTYDTHEIHDPYSSQTSSVSCEYTPLDGIAAVKPKSRFFERDTATYVPFYSWMTTRDKEKSTSVQEANETRNVTQTVRTAYSTPQVVELEKEFRTNRYLSKERRKEMAQTLSLTDKQIKIWFQNRRMKEKKRKSHNNERQITHIDTYGTYANVEPQSSHYFYV</sequence>
<dbReference type="PROSITE" id="PS00027">
    <property type="entry name" value="HOMEOBOX_1"/>
    <property type="match status" value="1"/>
</dbReference>
<dbReference type="PANTHER" id="PTHR45664">
    <property type="entry name" value="PROTEIN ZERKNUELLT 1-RELATED"/>
    <property type="match status" value="1"/>
</dbReference>
<dbReference type="CDD" id="cd00086">
    <property type="entry name" value="homeodomain"/>
    <property type="match status" value="1"/>
</dbReference>
<gene>
    <name evidence="8" type="ORF">AB6A40_008275</name>
</gene>
<dbReference type="InterPro" id="IPR001356">
    <property type="entry name" value="HD"/>
</dbReference>
<dbReference type="GO" id="GO:0045944">
    <property type="term" value="P:positive regulation of transcription by RNA polymerase II"/>
    <property type="evidence" value="ECO:0007669"/>
    <property type="project" value="UniProtKB-ARBA"/>
</dbReference>
<comment type="subcellular location">
    <subcellularLocation>
        <location evidence="1 5 6">Nucleus</location>
    </subcellularLocation>
</comment>
<dbReference type="PRINTS" id="PR00024">
    <property type="entry name" value="HOMEOBOX"/>
</dbReference>
<evidence type="ECO:0000256" key="5">
    <source>
        <dbReference type="PROSITE-ProRule" id="PRU00108"/>
    </source>
</evidence>
<dbReference type="AlphaFoldDB" id="A0ABD6EVR4"/>
<dbReference type="Gene3D" id="1.10.10.60">
    <property type="entry name" value="Homeodomain-like"/>
    <property type="match status" value="1"/>
</dbReference>
<dbReference type="InterPro" id="IPR020479">
    <property type="entry name" value="HD_metazoa"/>
</dbReference>
<evidence type="ECO:0000313" key="9">
    <source>
        <dbReference type="Proteomes" id="UP001608902"/>
    </source>
</evidence>
<dbReference type="EMBL" id="JBGFUD010007465">
    <property type="protein sequence ID" value="MFH4981566.1"/>
    <property type="molecule type" value="Genomic_DNA"/>
</dbReference>
<dbReference type="PROSITE" id="PS50071">
    <property type="entry name" value="HOMEOBOX_2"/>
    <property type="match status" value="1"/>
</dbReference>
<dbReference type="GO" id="GO:0005634">
    <property type="term" value="C:nucleus"/>
    <property type="evidence" value="ECO:0007669"/>
    <property type="project" value="UniProtKB-SubCell"/>
</dbReference>
<keyword evidence="3 5" id="KW-0371">Homeobox</keyword>
<evidence type="ECO:0000256" key="4">
    <source>
        <dbReference type="ARBA" id="ARBA00023242"/>
    </source>
</evidence>
<proteinExistence type="predicted"/>
<evidence type="ECO:0000256" key="3">
    <source>
        <dbReference type="ARBA" id="ARBA00023155"/>
    </source>
</evidence>
<accession>A0ABD6EVR4</accession>
<dbReference type="PANTHER" id="PTHR45664:SF12">
    <property type="entry name" value="PANCREAS_DUODENUM HOMEOBOX PROTEIN 1"/>
    <property type="match status" value="1"/>
</dbReference>
<evidence type="ECO:0000259" key="7">
    <source>
        <dbReference type="PROSITE" id="PS50071"/>
    </source>
</evidence>
<dbReference type="GO" id="GO:0003700">
    <property type="term" value="F:DNA-binding transcription factor activity"/>
    <property type="evidence" value="ECO:0007669"/>
    <property type="project" value="UniProtKB-ARBA"/>
</dbReference>
<dbReference type="GO" id="GO:0043565">
    <property type="term" value="F:sequence-specific DNA binding"/>
    <property type="evidence" value="ECO:0007669"/>
    <property type="project" value="UniProtKB-ARBA"/>
</dbReference>
<feature type="domain" description="Homeobox" evidence="7">
    <location>
        <begin position="98"/>
        <end position="158"/>
    </location>
</feature>
<name>A0ABD6EVR4_9BILA</name>
<organism evidence="8 9">
    <name type="scientific">Gnathostoma spinigerum</name>
    <dbReference type="NCBI Taxonomy" id="75299"/>
    <lineage>
        <taxon>Eukaryota</taxon>
        <taxon>Metazoa</taxon>
        <taxon>Ecdysozoa</taxon>
        <taxon>Nematoda</taxon>
        <taxon>Chromadorea</taxon>
        <taxon>Rhabditida</taxon>
        <taxon>Spirurina</taxon>
        <taxon>Gnathostomatomorpha</taxon>
        <taxon>Gnathostomatoidea</taxon>
        <taxon>Gnathostomatidae</taxon>
        <taxon>Gnathostoma</taxon>
    </lineage>
</organism>
<keyword evidence="2 5" id="KW-0238">DNA-binding</keyword>
<evidence type="ECO:0000313" key="8">
    <source>
        <dbReference type="EMBL" id="MFH4981566.1"/>
    </source>
</evidence>